<dbReference type="InterPro" id="IPR027417">
    <property type="entry name" value="P-loop_NTPase"/>
</dbReference>
<organism evidence="1">
    <name type="scientific">human gut metagenome</name>
    <dbReference type="NCBI Taxonomy" id="408170"/>
    <lineage>
        <taxon>unclassified sequences</taxon>
        <taxon>metagenomes</taxon>
        <taxon>organismal metagenomes</taxon>
    </lineage>
</organism>
<proteinExistence type="predicted"/>
<keyword evidence="1" id="KW-0808">Transferase</keyword>
<dbReference type="Gene3D" id="3.40.50.300">
    <property type="entry name" value="P-loop containing nucleotide triphosphate hydrolases"/>
    <property type="match status" value="1"/>
</dbReference>
<evidence type="ECO:0000313" key="1">
    <source>
        <dbReference type="EMBL" id="ETJ30881.1"/>
    </source>
</evidence>
<reference evidence="1" key="1">
    <citation type="submission" date="2013-12" db="EMBL/GenBank/DDBJ databases">
        <title>A Varibaculum cambriense genome reconstructed from a premature infant gut community with otherwise low bacterial novelty that shifts toward anaerobic metabolism during the third week of life.</title>
        <authorList>
            <person name="Brown C.T."/>
            <person name="Sharon I."/>
            <person name="Thomas B.C."/>
            <person name="Castelle C.J."/>
            <person name="Morowitz M.J."/>
            <person name="Banfield J.F."/>
        </authorList>
    </citation>
    <scope>NUCLEOTIDE SEQUENCE</scope>
</reference>
<dbReference type="SUPFAM" id="SSF52540">
    <property type="entry name" value="P-loop containing nucleoside triphosphate hydrolases"/>
    <property type="match status" value="1"/>
</dbReference>
<protein>
    <submittedName>
        <fullName evidence="1">Pantothenate kinase</fullName>
    </submittedName>
</protein>
<dbReference type="GO" id="GO:0016301">
    <property type="term" value="F:kinase activity"/>
    <property type="evidence" value="ECO:0007669"/>
    <property type="project" value="UniProtKB-KW"/>
</dbReference>
<name>W1XL78_9ZZZZ</name>
<feature type="non-terminal residue" evidence="1">
    <location>
        <position position="77"/>
    </location>
</feature>
<dbReference type="EMBL" id="AZMM01014616">
    <property type="protein sequence ID" value="ETJ30881.1"/>
    <property type="molecule type" value="Genomic_DNA"/>
</dbReference>
<comment type="caution">
    <text evidence="1">The sequence shown here is derived from an EMBL/GenBank/DDBJ whole genome shotgun (WGS) entry which is preliminary data.</text>
</comment>
<sequence length="77" mass="8632">ISIAGSVAVGKSTTARVLQALLSRWPEHRRVELITTDGFLHPNQVLKERGLMKKKGFPESYDMHRLVKFVSDLKSGV</sequence>
<keyword evidence="1" id="KW-0418">Kinase</keyword>
<dbReference type="AlphaFoldDB" id="W1XL78"/>
<gene>
    <name evidence="1" type="ORF">Q604_UNBC14616G0001</name>
</gene>
<feature type="non-terminal residue" evidence="1">
    <location>
        <position position="1"/>
    </location>
</feature>
<accession>W1XL78</accession>